<dbReference type="RefSeq" id="WP_172344426.1">
    <property type="nucleotide sequence ID" value="NZ_CASYYZ010000001.1"/>
</dbReference>
<proteinExistence type="predicted"/>
<dbReference type="SUPFAM" id="SSF81593">
    <property type="entry name" value="Nucleotidyltransferase substrate binding subunit/domain"/>
    <property type="match status" value="1"/>
</dbReference>
<dbReference type="Pfam" id="PF08780">
    <property type="entry name" value="NTase_sub_bind"/>
    <property type="match status" value="1"/>
</dbReference>
<evidence type="ECO:0000313" key="1">
    <source>
        <dbReference type="EMBL" id="NPE24936.1"/>
    </source>
</evidence>
<organism evidence="1 2">
    <name type="scientific">Xylanibacter caecicola</name>
    <dbReference type="NCBI Taxonomy" id="2736294"/>
    <lineage>
        <taxon>Bacteria</taxon>
        <taxon>Pseudomonadati</taxon>
        <taxon>Bacteroidota</taxon>
        <taxon>Bacteroidia</taxon>
        <taxon>Bacteroidales</taxon>
        <taxon>Prevotellaceae</taxon>
        <taxon>Xylanibacter</taxon>
    </lineage>
</organism>
<gene>
    <name evidence="1" type="ORF">HPS54_05300</name>
</gene>
<sequence length="148" mass="17596">MENEKDIRWIQRFANYRKALLKLSQAVNIVSDRNDRDDDVDDLMKEGLIQRFEYTHELAWKVMKDYAEYQGYTDVRGSRDAFRQALQMGIIDSGVWMESIEDRNLTSHNYDENVAEEVYEAIVMRYYPLFVKFEQTMLSLLETNAPMS</sequence>
<protein>
    <submittedName>
        <fullName evidence="1">Nucleotidyltransferase</fullName>
    </submittedName>
</protein>
<reference evidence="1 2" key="1">
    <citation type="submission" date="2020-05" db="EMBL/GenBank/DDBJ databases">
        <title>Distinct polysaccharide utilization as determinants for interspecies competition between intestinal Prevotella spp.</title>
        <authorList>
            <person name="Galvez E.J.C."/>
            <person name="Iljazovic A."/>
            <person name="Strowig T."/>
        </authorList>
    </citation>
    <scope>NUCLEOTIDE SEQUENCE [LARGE SCALE GENOMIC DNA]</scope>
    <source>
        <strain evidence="1 2">PCHR</strain>
    </source>
</reference>
<dbReference type="EMBL" id="JABKKJ010000006">
    <property type="protein sequence ID" value="NPE24936.1"/>
    <property type="molecule type" value="Genomic_DNA"/>
</dbReference>
<evidence type="ECO:0000313" key="2">
    <source>
        <dbReference type="Proteomes" id="UP000820977"/>
    </source>
</evidence>
<keyword evidence="2" id="KW-1185">Reference proteome</keyword>
<dbReference type="Gene3D" id="1.20.120.330">
    <property type="entry name" value="Nucleotidyltransferases domain 2"/>
    <property type="match status" value="1"/>
</dbReference>
<dbReference type="NCBIfam" id="TIGR01987">
    <property type="entry name" value="HI0074"/>
    <property type="match status" value="1"/>
</dbReference>
<name>A0ABX2B111_9BACT</name>
<accession>A0ABX2B111</accession>
<dbReference type="Proteomes" id="UP000820977">
    <property type="component" value="Unassembled WGS sequence"/>
</dbReference>
<comment type="caution">
    <text evidence="1">The sequence shown here is derived from an EMBL/GenBank/DDBJ whole genome shotgun (WGS) entry which is preliminary data.</text>
</comment>
<dbReference type="InterPro" id="IPR010235">
    <property type="entry name" value="HepT"/>
</dbReference>